<accession>A0A1H9YE45</accession>
<dbReference type="RefSeq" id="WP_091348321.1">
    <property type="nucleotide sequence ID" value="NZ_FOIF01000002.1"/>
</dbReference>
<evidence type="ECO:0000313" key="1">
    <source>
        <dbReference type="EMBL" id="SES67179.1"/>
    </source>
</evidence>
<protein>
    <submittedName>
        <fullName evidence="1">Uncharacterized protein</fullName>
    </submittedName>
</protein>
<evidence type="ECO:0000313" key="2">
    <source>
        <dbReference type="Proteomes" id="UP000243819"/>
    </source>
</evidence>
<organism evidence="1 2">
    <name type="scientific">Anaerobranca gottschalkii DSM 13577</name>
    <dbReference type="NCBI Taxonomy" id="1120990"/>
    <lineage>
        <taxon>Bacteria</taxon>
        <taxon>Bacillati</taxon>
        <taxon>Bacillota</taxon>
        <taxon>Clostridia</taxon>
        <taxon>Eubacteriales</taxon>
        <taxon>Proteinivoracaceae</taxon>
        <taxon>Anaerobranca</taxon>
    </lineage>
</organism>
<gene>
    <name evidence="1" type="ORF">SAMN03080614_1002148</name>
</gene>
<reference evidence="2" key="1">
    <citation type="submission" date="2016-10" db="EMBL/GenBank/DDBJ databases">
        <authorList>
            <person name="Varghese N."/>
            <person name="Submissions S."/>
        </authorList>
    </citation>
    <scope>NUCLEOTIDE SEQUENCE [LARGE SCALE GENOMIC DNA]</scope>
    <source>
        <strain evidence="2">DSM 13577</strain>
    </source>
</reference>
<sequence>MDIQLTKTIVAVVITPEDQDKVKGGGFAPVFIAKDREEQQKISTYLSRITTSVIHDLENGVLVLAKH</sequence>
<dbReference type="AlphaFoldDB" id="A0A1H9YE45"/>
<dbReference type="EMBL" id="FOIF01000002">
    <property type="protein sequence ID" value="SES67179.1"/>
    <property type="molecule type" value="Genomic_DNA"/>
</dbReference>
<name>A0A1H9YE45_9FIRM</name>
<proteinExistence type="predicted"/>
<dbReference type="Pfam" id="PF21835">
    <property type="entry name" value="YIEGIA_cap"/>
    <property type="match status" value="1"/>
</dbReference>
<dbReference type="OrthoDB" id="1955035at2"/>
<dbReference type="InterPro" id="IPR054055">
    <property type="entry name" value="YpzH"/>
</dbReference>
<dbReference type="STRING" id="1120990.SAMN03080614_1002148"/>
<keyword evidence="2" id="KW-1185">Reference proteome</keyword>
<dbReference type="Proteomes" id="UP000243819">
    <property type="component" value="Unassembled WGS sequence"/>
</dbReference>